<protein>
    <submittedName>
        <fullName evidence="2">Uncharacterized protein</fullName>
    </submittedName>
</protein>
<reference evidence="2 3" key="1">
    <citation type="submission" date="2022-06" db="EMBL/GenBank/DDBJ databases">
        <title>Actinoplanes abujensis sp. nov., isolated from Nigerian arid soil.</title>
        <authorList>
            <person name="Ding P."/>
        </authorList>
    </citation>
    <scope>NUCLEOTIDE SEQUENCE [LARGE SCALE GENOMIC DNA]</scope>
    <source>
        <strain evidence="3">TRM88002</strain>
    </source>
</reference>
<feature type="region of interest" description="Disordered" evidence="1">
    <location>
        <begin position="1"/>
        <end position="76"/>
    </location>
</feature>
<feature type="compositionally biased region" description="Basic and acidic residues" evidence="1">
    <location>
        <begin position="39"/>
        <end position="76"/>
    </location>
</feature>
<dbReference type="Proteomes" id="UP001523216">
    <property type="component" value="Unassembled WGS sequence"/>
</dbReference>
<proteinExistence type="predicted"/>
<dbReference type="EMBL" id="JAMQOL010000068">
    <property type="protein sequence ID" value="MCM4083937.1"/>
    <property type="molecule type" value="Genomic_DNA"/>
</dbReference>
<sequence>MTDNHPTDEPDGTTAYEASLRPPGHSMEQPADDQGDLAPEDKRGNRDDEGSQPSEVHRAGYDTRRTAGDDPNYRPD</sequence>
<comment type="caution">
    <text evidence="2">The sequence shown here is derived from an EMBL/GenBank/DDBJ whole genome shotgun (WGS) entry which is preliminary data.</text>
</comment>
<dbReference type="RefSeq" id="WP_251803705.1">
    <property type="nucleotide sequence ID" value="NZ_JAMQOL010000068.1"/>
</dbReference>
<evidence type="ECO:0000256" key="1">
    <source>
        <dbReference type="SAM" id="MobiDB-lite"/>
    </source>
</evidence>
<gene>
    <name evidence="2" type="ORF">LXN57_40985</name>
</gene>
<evidence type="ECO:0000313" key="3">
    <source>
        <dbReference type="Proteomes" id="UP001523216"/>
    </source>
</evidence>
<name>A0ABT0YCZ7_9ACTN</name>
<accession>A0ABT0YCZ7</accession>
<organism evidence="2 3">
    <name type="scientific">Paractinoplanes hotanensis</name>
    <dbReference type="NCBI Taxonomy" id="2906497"/>
    <lineage>
        <taxon>Bacteria</taxon>
        <taxon>Bacillati</taxon>
        <taxon>Actinomycetota</taxon>
        <taxon>Actinomycetes</taxon>
        <taxon>Micromonosporales</taxon>
        <taxon>Micromonosporaceae</taxon>
        <taxon>Paractinoplanes</taxon>
    </lineage>
</organism>
<evidence type="ECO:0000313" key="2">
    <source>
        <dbReference type="EMBL" id="MCM4083937.1"/>
    </source>
</evidence>
<keyword evidence="3" id="KW-1185">Reference proteome</keyword>